<organism evidence="9 10">
    <name type="scientific">Monodon monoceros</name>
    <name type="common">Narwhal</name>
    <name type="synonym">Ceratodon monodon</name>
    <dbReference type="NCBI Taxonomy" id="40151"/>
    <lineage>
        <taxon>Eukaryota</taxon>
        <taxon>Metazoa</taxon>
        <taxon>Chordata</taxon>
        <taxon>Craniata</taxon>
        <taxon>Vertebrata</taxon>
        <taxon>Euteleostomi</taxon>
        <taxon>Mammalia</taxon>
        <taxon>Eutheria</taxon>
        <taxon>Laurasiatheria</taxon>
        <taxon>Artiodactyla</taxon>
        <taxon>Whippomorpha</taxon>
        <taxon>Cetacea</taxon>
        <taxon>Odontoceti</taxon>
        <taxon>Monodontidae</taxon>
        <taxon>Monodon</taxon>
    </lineage>
</organism>
<dbReference type="GO" id="GO:0022857">
    <property type="term" value="F:transmembrane transporter activity"/>
    <property type="evidence" value="ECO:0007669"/>
    <property type="project" value="InterPro"/>
</dbReference>
<evidence type="ECO:0000256" key="5">
    <source>
        <dbReference type="ARBA" id="ARBA00022989"/>
    </source>
</evidence>
<name>A0A4U1FPX8_MONMO</name>
<comment type="caution">
    <text evidence="9">The sequence shown here is derived from an EMBL/GenBank/DDBJ whole genome shotgun (WGS) entry which is preliminary data.</text>
</comment>
<feature type="transmembrane region" description="Helical" evidence="7">
    <location>
        <begin position="87"/>
        <end position="107"/>
    </location>
</feature>
<proteinExistence type="inferred from homology"/>
<evidence type="ECO:0000256" key="1">
    <source>
        <dbReference type="ARBA" id="ARBA00004127"/>
    </source>
</evidence>
<dbReference type="PANTHER" id="PTHR23511:SF45">
    <property type="entry name" value="SVOP LIKE"/>
    <property type="match status" value="1"/>
</dbReference>
<keyword evidence="3" id="KW-0813">Transport</keyword>
<dbReference type="PROSITE" id="PS50850">
    <property type="entry name" value="MFS"/>
    <property type="match status" value="1"/>
</dbReference>
<accession>A0A4U1FPX8</accession>
<reference evidence="10" key="1">
    <citation type="journal article" date="2019" name="IScience">
        <title>Narwhal Genome Reveals Long-Term Low Genetic Diversity despite Current Large Abundance Size.</title>
        <authorList>
            <person name="Westbury M.V."/>
            <person name="Petersen B."/>
            <person name="Garde E."/>
            <person name="Heide-Jorgensen M.P."/>
            <person name="Lorenzen E.D."/>
        </authorList>
    </citation>
    <scope>NUCLEOTIDE SEQUENCE [LARGE SCALE GENOMIC DNA]</scope>
</reference>
<comment type="similarity">
    <text evidence="2">Belongs to the major facilitator superfamily.</text>
</comment>
<dbReference type="InterPro" id="IPR005828">
    <property type="entry name" value="MFS_sugar_transport-like"/>
</dbReference>
<evidence type="ECO:0000313" key="10">
    <source>
        <dbReference type="Proteomes" id="UP000308365"/>
    </source>
</evidence>
<feature type="transmembrane region" description="Helical" evidence="7">
    <location>
        <begin position="48"/>
        <end position="75"/>
    </location>
</feature>
<dbReference type="PANTHER" id="PTHR23511">
    <property type="entry name" value="SYNAPTIC VESICLE GLYCOPROTEIN 2"/>
    <property type="match status" value="1"/>
</dbReference>
<protein>
    <recommendedName>
        <fullName evidence="8">Major facilitator superfamily (MFS) profile domain-containing protein</fullName>
    </recommendedName>
</protein>
<keyword evidence="5 7" id="KW-1133">Transmembrane helix</keyword>
<dbReference type="GO" id="GO:0012505">
    <property type="term" value="C:endomembrane system"/>
    <property type="evidence" value="ECO:0007669"/>
    <property type="project" value="UniProtKB-SubCell"/>
</dbReference>
<feature type="transmembrane region" description="Helical" evidence="7">
    <location>
        <begin position="201"/>
        <end position="222"/>
    </location>
</feature>
<keyword evidence="6 7" id="KW-0472">Membrane</keyword>
<keyword evidence="4 7" id="KW-0812">Transmembrane</keyword>
<dbReference type="Gene3D" id="1.20.1250.20">
    <property type="entry name" value="MFS general substrate transporter like domains"/>
    <property type="match status" value="1"/>
</dbReference>
<evidence type="ECO:0000256" key="2">
    <source>
        <dbReference type="ARBA" id="ARBA00008335"/>
    </source>
</evidence>
<dbReference type="SUPFAM" id="SSF103473">
    <property type="entry name" value="MFS general substrate transporter"/>
    <property type="match status" value="1"/>
</dbReference>
<dbReference type="AlphaFoldDB" id="A0A4U1FPX8"/>
<dbReference type="EMBL" id="RWIC01000036">
    <property type="protein sequence ID" value="TKC52242.1"/>
    <property type="molecule type" value="Genomic_DNA"/>
</dbReference>
<feature type="transmembrane region" description="Helical" evidence="7">
    <location>
        <begin position="367"/>
        <end position="389"/>
    </location>
</feature>
<evidence type="ECO:0000313" key="9">
    <source>
        <dbReference type="EMBL" id="TKC52242.1"/>
    </source>
</evidence>
<evidence type="ECO:0000256" key="6">
    <source>
        <dbReference type="ARBA" id="ARBA00023136"/>
    </source>
</evidence>
<dbReference type="InterPro" id="IPR036259">
    <property type="entry name" value="MFS_trans_sf"/>
</dbReference>
<sequence length="643" mass="70738">MEAKRTEPVTIISLRELNLGTPEPQPKESKTFTVEDTVETIGFRRFHIALFLIMGGMGVAEAMESTLIAVVSPVIRCEWQLENGQGALVTTMVFFGYMVFSILFGLLADRYGRWKILLISFLWGAYFSLLTSFSPSYIWFVFLRTMVGCGVSGHAQELIIKTEFLPTKYRGYMLLLSQVFWLAGSLLIIDLASVVIPTIGWHWLTCITSIPGIILIMAFMFIPESAWFSVSTGNTQAALVTLERIAKMNRSVMLEGKLVEPILKKEEDLQTYWMLNIYGPHYRSGSYGWASLFAYYGVILASAELLERDLACGLRSESEAVVTVGVSEESQSPCHCQVFAPSDYQTMIISTIGEIARKYLSIGWLSVLKIAFVIFFLVNPLTILGINFLGRRLSLSITMCVGICNVLGSGPQKALCVACGNVSLWFPSVGLIGFLFMLRALVASSFNTIYIYTAEVSFGDGVGSIKVGEVSYLEQVFVYRSRIPGFCVPHNDALFGDGDRWLPVSHWCEMVAPFISQVQPREDMSKGGCNRKTAQKCREAAPGCKDVALGRGPNSLPLCSDLSLLAMRNGNPPELAAAKDESEAGPWVGLIQAAPEDTKVLSAPQKDALSGISLVRPACSEKNIMLKGSSKILILFLDGQTEV</sequence>
<dbReference type="Pfam" id="PF00083">
    <property type="entry name" value="Sugar_tr"/>
    <property type="match status" value="1"/>
</dbReference>
<gene>
    <name evidence="9" type="ORF">EI555_009440</name>
</gene>
<evidence type="ECO:0000256" key="4">
    <source>
        <dbReference type="ARBA" id="ARBA00022692"/>
    </source>
</evidence>
<feature type="domain" description="Major facilitator superfamily (MFS) profile" evidence="8">
    <location>
        <begin position="50"/>
        <end position="486"/>
    </location>
</feature>
<evidence type="ECO:0000256" key="3">
    <source>
        <dbReference type="ARBA" id="ARBA00022448"/>
    </source>
</evidence>
<comment type="subcellular location">
    <subcellularLocation>
        <location evidence="1">Endomembrane system</location>
        <topology evidence="1">Multi-pass membrane protein</topology>
    </subcellularLocation>
</comment>
<evidence type="ECO:0000256" key="7">
    <source>
        <dbReference type="SAM" id="Phobius"/>
    </source>
</evidence>
<dbReference type="InterPro" id="IPR020846">
    <property type="entry name" value="MFS_dom"/>
</dbReference>
<feature type="transmembrane region" description="Helical" evidence="7">
    <location>
        <begin position="172"/>
        <end position="195"/>
    </location>
</feature>
<dbReference type="GO" id="GO:0016020">
    <property type="term" value="C:membrane"/>
    <property type="evidence" value="ECO:0007669"/>
    <property type="project" value="InterPro"/>
</dbReference>
<evidence type="ECO:0000259" key="8">
    <source>
        <dbReference type="PROSITE" id="PS50850"/>
    </source>
</evidence>
<dbReference type="Proteomes" id="UP000308365">
    <property type="component" value="Unassembled WGS sequence"/>
</dbReference>
<feature type="transmembrane region" description="Helical" evidence="7">
    <location>
        <begin position="424"/>
        <end position="442"/>
    </location>
</feature>